<organism evidence="1 2">
    <name type="scientific">Mycolicibacterium chlorophenolicum</name>
    <dbReference type="NCBI Taxonomy" id="37916"/>
    <lineage>
        <taxon>Bacteria</taxon>
        <taxon>Bacillati</taxon>
        <taxon>Actinomycetota</taxon>
        <taxon>Actinomycetes</taxon>
        <taxon>Mycobacteriales</taxon>
        <taxon>Mycobacteriaceae</taxon>
        <taxon>Mycolicibacterium</taxon>
    </lineage>
</organism>
<dbReference type="STRING" id="37916.MCHLDSM_04773"/>
<dbReference type="EMBL" id="JYNL01000062">
    <property type="protein sequence ID" value="KMO71094.1"/>
    <property type="molecule type" value="Genomic_DNA"/>
</dbReference>
<sequence length="55" mass="5962">MDYAKVDITVDSDARDYVMGLGYLQAPVVVAGGQHWSGFRPDRIAEVSKAHPLSA</sequence>
<keyword evidence="2" id="KW-1185">Reference proteome</keyword>
<dbReference type="AlphaFoldDB" id="A0A0J6VLJ3"/>
<gene>
    <name evidence="1" type="primary">nrdH_2</name>
    <name evidence="1" type="ORF">MCHLDSM_04773</name>
</gene>
<dbReference type="PATRIC" id="fig|37916.4.peg.4777"/>
<evidence type="ECO:0000313" key="2">
    <source>
        <dbReference type="Proteomes" id="UP000036513"/>
    </source>
</evidence>
<protein>
    <submittedName>
        <fullName evidence="1">Glutaredoxin-like protein NrdH</fullName>
    </submittedName>
</protein>
<proteinExistence type="predicted"/>
<evidence type="ECO:0000313" key="1">
    <source>
        <dbReference type="EMBL" id="KMO71094.1"/>
    </source>
</evidence>
<dbReference type="Gene3D" id="3.40.30.10">
    <property type="entry name" value="Glutaredoxin"/>
    <property type="match status" value="1"/>
</dbReference>
<dbReference type="Proteomes" id="UP000036513">
    <property type="component" value="Unassembled WGS sequence"/>
</dbReference>
<comment type="caution">
    <text evidence="1">The sequence shown here is derived from an EMBL/GenBank/DDBJ whole genome shotgun (WGS) entry which is preliminary data.</text>
</comment>
<name>A0A0J6VLJ3_9MYCO</name>
<dbReference type="InterPro" id="IPR036249">
    <property type="entry name" value="Thioredoxin-like_sf"/>
</dbReference>
<dbReference type="SUPFAM" id="SSF52833">
    <property type="entry name" value="Thioredoxin-like"/>
    <property type="match status" value="1"/>
</dbReference>
<reference evidence="1 2" key="1">
    <citation type="journal article" date="2015" name="Genome Biol. Evol.">
        <title>Characterization of Three Mycobacterium spp. with Potential Use in Bioremediation by Genome Sequencing and Comparative Genomics.</title>
        <authorList>
            <person name="Das S."/>
            <person name="Pettersson B.M."/>
            <person name="Behra P.R."/>
            <person name="Ramesh M."/>
            <person name="Dasgupta S."/>
            <person name="Bhattacharya A."/>
            <person name="Kirsebom L.A."/>
        </authorList>
    </citation>
    <scope>NUCLEOTIDE SEQUENCE [LARGE SCALE GENOMIC DNA]</scope>
    <source>
        <strain evidence="1 2">DSM 43826</strain>
    </source>
</reference>
<dbReference type="CDD" id="cd02976">
    <property type="entry name" value="NrdH"/>
    <property type="match status" value="1"/>
</dbReference>
<accession>A0A0J6VLJ3</accession>
<dbReference type="SMR" id="A0A0J6VLJ3"/>